<dbReference type="PROSITE" id="PS50088">
    <property type="entry name" value="ANK_REPEAT"/>
    <property type="match status" value="5"/>
</dbReference>
<gene>
    <name evidence="7" type="primary">rai14.L</name>
</gene>
<proteinExistence type="predicted"/>
<protein>
    <submittedName>
        <fullName evidence="7">Ankycorbin isoform X1</fullName>
    </submittedName>
</protein>
<dbReference type="RefSeq" id="XP_041425603.1">
    <property type="nucleotide sequence ID" value="XM_041569669.1"/>
</dbReference>
<organism evidence="6 7">
    <name type="scientific">Xenopus laevis</name>
    <name type="common">African clawed frog</name>
    <dbReference type="NCBI Taxonomy" id="8355"/>
    <lineage>
        <taxon>Eukaryota</taxon>
        <taxon>Metazoa</taxon>
        <taxon>Chordata</taxon>
        <taxon>Craniata</taxon>
        <taxon>Vertebrata</taxon>
        <taxon>Euteleostomi</taxon>
        <taxon>Amphibia</taxon>
        <taxon>Batrachia</taxon>
        <taxon>Anura</taxon>
        <taxon>Pipoidea</taxon>
        <taxon>Pipidae</taxon>
        <taxon>Xenopodinae</taxon>
        <taxon>Xenopus</taxon>
        <taxon>Xenopus</taxon>
    </lineage>
</organism>
<feature type="region of interest" description="Disordered" evidence="5">
    <location>
        <begin position="45"/>
        <end position="64"/>
    </location>
</feature>
<evidence type="ECO:0000256" key="3">
    <source>
        <dbReference type="PROSITE-ProRule" id="PRU00023"/>
    </source>
</evidence>
<dbReference type="Gene3D" id="1.25.40.20">
    <property type="entry name" value="Ankyrin repeat-containing domain"/>
    <property type="match status" value="2"/>
</dbReference>
<evidence type="ECO:0000256" key="4">
    <source>
        <dbReference type="SAM" id="Coils"/>
    </source>
</evidence>
<feature type="compositionally biased region" description="Low complexity" evidence="5">
    <location>
        <begin position="318"/>
        <end position="332"/>
    </location>
</feature>
<feature type="compositionally biased region" description="Basic and acidic residues" evidence="5">
    <location>
        <begin position="538"/>
        <end position="549"/>
    </location>
</feature>
<feature type="compositionally biased region" description="Polar residues" evidence="5">
    <location>
        <begin position="486"/>
        <end position="500"/>
    </location>
</feature>
<keyword evidence="2 4" id="KW-0175">Coiled coil</keyword>
<feature type="repeat" description="ANK" evidence="3">
    <location>
        <begin position="183"/>
        <end position="215"/>
    </location>
</feature>
<feature type="coiled-coil region" evidence="4">
    <location>
        <begin position="381"/>
        <end position="408"/>
    </location>
</feature>
<dbReference type="Pfam" id="PF12796">
    <property type="entry name" value="Ank_2"/>
    <property type="match status" value="1"/>
</dbReference>
<dbReference type="AlphaFoldDB" id="A0A8J1L7U0"/>
<dbReference type="SUPFAM" id="SSF48403">
    <property type="entry name" value="Ankyrin repeat"/>
    <property type="match status" value="1"/>
</dbReference>
<dbReference type="CTD" id="108718417"/>
<sequence>MTTACFKPWIMEMSTNYRRCWGRKGWWPRRWTARGKLRANACAVEQNSRLSPQDGKRKPDEDHSVVLTGITPGQGSFPLIGAPARGFSFHLAAAKGNVDCLRVMLTHGIDVSAQDISGHSALHLAVRNNHIECVKRLLQSKCPVDSTDNAGKSPMHYAASNGCVASVQILCDQKCPTNIKDLEGNTPLLVAVLHGHIEVCKYLLDHRADVNVKDANGRTPLMLACESSNFNMVDMFVRNGADLRLTDSLGHDALHFSRLSGNSQIINLLVSKMSQEPGIVSPTKPVQHDQVTKLSTERSGTPKKRKAPPPPITPLQQSDVSSPRSSISTPMSAQGQVFFPDQGGKDEITSSRREYRDRLSDSIGADSLLDESSEAEHQEAIALLQAKIVSLTSQNKELQEKLQAKLNSDISCDSYHSTQTDLNLSNVSTQESTSPTIISENTDISFESQPEASISEHKLRQLEKTIDDMQLKLNESEAEREKLEAQIQSTSSRLQQSINEESVEDGSDLEVQPYGAEDERQDKKQKASLQRMSNVEQEEPKGMSEESHQKTMLMLEELETLRRNYKNILSESDRKDNEMKELQYQVDLMTANMANMVTLEKLEEVEKSYISLKEQVNQEKTQLRDTYEKELKGMKKLQKELESRMEKASSDEDKQDKEAVINTIEELNKQVSELTLAYREAQAELGKARENAQEVSCDFIQKEEHVKLLQEVIDGKQQVENDLASMASQHAKALEEACELKQRLQEELRDSPVVAEYMQVIATLRDNICSLEAEREELRVGLSSQESKLRALEEDVLHEKTVVQETMVTRKVFEELQASLEEEIGALSSEIRNLLKEKEKLSNESAQVKLELTQVKGDKDLILSQLNTRELEIDDYRIRHEKAQEDLLELKRFSENTSKIEEDKDKKINELSKEVSKLKEALNSLSQLSLSTSTPKRQSQQLEALQQQVKQLQSQLIETKKQHQEIVSVYRMHLLYAVQGQMDEDVQKVLKQILMMCKSQPQKM</sequence>
<dbReference type="OrthoDB" id="194358at2759"/>
<dbReference type="Proteomes" id="UP000186698">
    <property type="component" value="Chromosome 1L"/>
</dbReference>
<evidence type="ECO:0000256" key="5">
    <source>
        <dbReference type="SAM" id="MobiDB-lite"/>
    </source>
</evidence>
<dbReference type="GO" id="GO:0003779">
    <property type="term" value="F:actin binding"/>
    <property type="evidence" value="ECO:0007669"/>
    <property type="project" value="InterPro"/>
</dbReference>
<name>A0A8J1L7U0_XENLA</name>
<dbReference type="PANTHER" id="PTHR24129">
    <property type="entry name" value="ANKYCORBIN"/>
    <property type="match status" value="1"/>
</dbReference>
<feature type="repeat" description="ANK" evidence="3">
    <location>
        <begin position="216"/>
        <end position="248"/>
    </location>
</feature>
<dbReference type="SMART" id="SM00248">
    <property type="entry name" value="ANK"/>
    <property type="match status" value="6"/>
</dbReference>
<feature type="region of interest" description="Disordered" evidence="5">
    <location>
        <begin position="279"/>
        <end position="356"/>
    </location>
</feature>
<feature type="compositionally biased region" description="Basic and acidic residues" evidence="5">
    <location>
        <begin position="343"/>
        <end position="356"/>
    </location>
</feature>
<keyword evidence="1" id="KW-0677">Repeat</keyword>
<feature type="coiled-coil region" evidence="4">
    <location>
        <begin position="555"/>
        <end position="751"/>
    </location>
</feature>
<keyword evidence="6" id="KW-1185">Reference proteome</keyword>
<dbReference type="InterPro" id="IPR002110">
    <property type="entry name" value="Ankyrin_rpt"/>
</dbReference>
<feature type="repeat" description="ANK" evidence="3">
    <location>
        <begin position="89"/>
        <end position="116"/>
    </location>
</feature>
<dbReference type="InterPro" id="IPR036770">
    <property type="entry name" value="Ankyrin_rpt-contain_sf"/>
</dbReference>
<feature type="compositionally biased region" description="Basic and acidic residues" evidence="5">
    <location>
        <begin position="54"/>
        <end position="64"/>
    </location>
</feature>
<feature type="coiled-coil region" evidence="4">
    <location>
        <begin position="775"/>
        <end position="962"/>
    </location>
</feature>
<feature type="repeat" description="ANK" evidence="3">
    <location>
        <begin position="117"/>
        <end position="149"/>
    </location>
</feature>
<dbReference type="Pfam" id="PF00023">
    <property type="entry name" value="Ank"/>
    <property type="match status" value="2"/>
</dbReference>
<dbReference type="PANTHER" id="PTHR24129:SF0">
    <property type="entry name" value="ANKYCORBIN"/>
    <property type="match status" value="1"/>
</dbReference>
<dbReference type="InterPro" id="IPR042420">
    <property type="entry name" value="RAI14/UACA"/>
</dbReference>
<feature type="repeat" description="ANK" evidence="3">
    <location>
        <begin position="150"/>
        <end position="182"/>
    </location>
</feature>
<dbReference type="GeneID" id="108718417"/>
<accession>A0A8J1L7U0</accession>
<evidence type="ECO:0000313" key="6">
    <source>
        <dbReference type="Proteomes" id="UP000186698"/>
    </source>
</evidence>
<evidence type="ECO:0000313" key="7">
    <source>
        <dbReference type="RefSeq" id="XP_041425603.1"/>
    </source>
</evidence>
<feature type="region of interest" description="Disordered" evidence="5">
    <location>
        <begin position="477"/>
        <end position="549"/>
    </location>
</feature>
<evidence type="ECO:0000256" key="1">
    <source>
        <dbReference type="ARBA" id="ARBA00022737"/>
    </source>
</evidence>
<keyword evidence="3" id="KW-0040">ANK repeat</keyword>
<evidence type="ECO:0000256" key="2">
    <source>
        <dbReference type="ARBA" id="ARBA00023054"/>
    </source>
</evidence>
<reference evidence="7" key="1">
    <citation type="submission" date="2025-08" db="UniProtKB">
        <authorList>
            <consortium name="RefSeq"/>
        </authorList>
    </citation>
    <scope>IDENTIFICATION</scope>
    <source>
        <strain evidence="7">J_2021</strain>
        <tissue evidence="7">Erythrocytes</tissue>
    </source>
</reference>
<dbReference type="PROSITE" id="PS50297">
    <property type="entry name" value="ANK_REP_REGION"/>
    <property type="match status" value="4"/>
</dbReference>